<feature type="domain" description="ATPase AAA-type core" evidence="1">
    <location>
        <begin position="425"/>
        <end position="495"/>
    </location>
</feature>
<name>A0A3M3WNV1_PSEMA</name>
<gene>
    <name evidence="2" type="ORF">ALQ29_04467</name>
</gene>
<dbReference type="GO" id="GO:0016887">
    <property type="term" value="F:ATP hydrolysis activity"/>
    <property type="evidence" value="ECO:0007669"/>
    <property type="project" value="InterPro"/>
</dbReference>
<dbReference type="InterPro" id="IPR003959">
    <property type="entry name" value="ATPase_AAA_core"/>
</dbReference>
<reference evidence="2 3" key="1">
    <citation type="submission" date="2018-08" db="EMBL/GenBank/DDBJ databases">
        <title>Recombination of ecologically and evolutionarily significant loci maintains genetic cohesion in the Pseudomonas syringae species complex.</title>
        <authorList>
            <person name="Dillon M."/>
            <person name="Thakur S."/>
            <person name="Almeida R.N.D."/>
            <person name="Weir B.S."/>
            <person name="Guttman D.S."/>
        </authorList>
    </citation>
    <scope>NUCLEOTIDE SEQUENCE [LARGE SCALE GENOMIC DNA]</scope>
    <source>
        <strain evidence="2 3">ICMP 3555</strain>
    </source>
</reference>
<dbReference type="Pfam" id="PF13304">
    <property type="entry name" value="AAA_21"/>
    <property type="match status" value="1"/>
</dbReference>
<evidence type="ECO:0000259" key="1">
    <source>
        <dbReference type="Pfam" id="PF13304"/>
    </source>
</evidence>
<keyword evidence="3" id="KW-1185">Reference proteome</keyword>
<evidence type="ECO:0000313" key="3">
    <source>
        <dbReference type="Proteomes" id="UP000276587"/>
    </source>
</evidence>
<sequence>MPTLSLRRVVLKVIYKGRASKRTNSMPDGSEDVLELLSNNWNDFGYETTFIVSCRIAGERIELAPVRILVDGVKNTRRHLDKLLNDNWDGDFPIPDASYISIPGEVAFYEQLQGALSKKTALEIADLLRDASYLIHIKDSIEAQELVKSEGFKDSLQRERGSIESYSDGWKVLDQSSITAMDIDFKFNDVFDNQSSLSLKFSKDRTGLPREINVLIGANGSGKSQFLHQMVDAWLADGRKARQRYGQMPESISRLIVVSYSPFELFPVDMGGSEAKDRDAYKYFGLRGRFASRSVGDSKQKASSTVSLSREIPRKDTINSMLDCIADDQRYRHIKGWGQKVKTATRVLQAAIDFDAIAFKVKTRVDTDELVSEGDVEAPFKKLAINKKEVIFALISSSTTQVWECGALAKSIDKDFGLVFVKGEKIRALSSGQRLFAYLVINLLGAIKRNSLILIDEPELFLHPSLEVQLIDMLKQILDKFNSRAILATHSVSIVRETPSDCVHVLERTEDQLVIKSPPFQTFGGDVQRISSYVFADKSVSKPFEQWISERLENMDADELIESLKGHINEELIIQIHAMEAGKW</sequence>
<comment type="caution">
    <text evidence="2">The sequence shown here is derived from an EMBL/GenBank/DDBJ whole genome shotgun (WGS) entry which is preliminary data.</text>
</comment>
<dbReference type="InterPro" id="IPR051396">
    <property type="entry name" value="Bact_Antivir_Def_Nuclease"/>
</dbReference>
<dbReference type="InterPro" id="IPR027417">
    <property type="entry name" value="P-loop_NTPase"/>
</dbReference>
<evidence type="ECO:0000313" key="2">
    <source>
        <dbReference type="EMBL" id="RMP02396.1"/>
    </source>
</evidence>
<dbReference type="PANTHER" id="PTHR43581">
    <property type="entry name" value="ATP/GTP PHOSPHATASE"/>
    <property type="match status" value="1"/>
</dbReference>
<dbReference type="PANTHER" id="PTHR43581:SF2">
    <property type="entry name" value="EXCINUCLEASE ATPASE SUBUNIT"/>
    <property type="match status" value="1"/>
</dbReference>
<proteinExistence type="predicted"/>
<dbReference type="AlphaFoldDB" id="A0A3M3WNV1"/>
<protein>
    <recommendedName>
        <fullName evidence="1">ATPase AAA-type core domain-containing protein</fullName>
    </recommendedName>
</protein>
<dbReference type="SUPFAM" id="SSF52540">
    <property type="entry name" value="P-loop containing nucleoside triphosphate hydrolases"/>
    <property type="match status" value="1"/>
</dbReference>
<dbReference type="GO" id="GO:0005524">
    <property type="term" value="F:ATP binding"/>
    <property type="evidence" value="ECO:0007669"/>
    <property type="project" value="InterPro"/>
</dbReference>
<dbReference type="EMBL" id="RBQF01000349">
    <property type="protein sequence ID" value="RMP02396.1"/>
    <property type="molecule type" value="Genomic_DNA"/>
</dbReference>
<organism evidence="2 3">
    <name type="scientific">Pseudomonas marginalis pv. marginalis</name>
    <dbReference type="NCBI Taxonomy" id="97473"/>
    <lineage>
        <taxon>Bacteria</taxon>
        <taxon>Pseudomonadati</taxon>
        <taxon>Pseudomonadota</taxon>
        <taxon>Gammaproteobacteria</taxon>
        <taxon>Pseudomonadales</taxon>
        <taxon>Pseudomonadaceae</taxon>
        <taxon>Pseudomonas</taxon>
    </lineage>
</organism>
<accession>A0A3M3WNV1</accession>
<dbReference type="Gene3D" id="3.40.50.300">
    <property type="entry name" value="P-loop containing nucleotide triphosphate hydrolases"/>
    <property type="match status" value="1"/>
</dbReference>
<dbReference type="Proteomes" id="UP000276587">
    <property type="component" value="Unassembled WGS sequence"/>
</dbReference>